<keyword evidence="2" id="KW-1185">Reference proteome</keyword>
<dbReference type="Proteomes" id="UP000789525">
    <property type="component" value="Unassembled WGS sequence"/>
</dbReference>
<evidence type="ECO:0000313" key="2">
    <source>
        <dbReference type="Proteomes" id="UP000789525"/>
    </source>
</evidence>
<evidence type="ECO:0000313" key="1">
    <source>
        <dbReference type="EMBL" id="CAG8700567.1"/>
    </source>
</evidence>
<protein>
    <submittedName>
        <fullName evidence="1">6883_t:CDS:1</fullName>
    </submittedName>
</protein>
<dbReference type="EMBL" id="CAJVPT010032170">
    <property type="protein sequence ID" value="CAG8700567.1"/>
    <property type="molecule type" value="Genomic_DNA"/>
</dbReference>
<sequence>MRSDQAFTTPSYSIGEWRNYVEGVASVCLLGMREAMREDRGRWPIEWQDLSVRASSAPPSARKRRVAVTESRRRSKSSRDSRNASSRDFKPDNKRCVCGFPDLYHNGVAHQRHLDLLTNKRLREKTERAEKGWRDHHSNGRANQMFDFTKPLVNSVAHL</sequence>
<reference evidence="1" key="1">
    <citation type="submission" date="2021-06" db="EMBL/GenBank/DDBJ databases">
        <authorList>
            <person name="Kallberg Y."/>
            <person name="Tangrot J."/>
            <person name="Rosling A."/>
        </authorList>
    </citation>
    <scope>NUCLEOTIDE SEQUENCE</scope>
    <source>
        <strain evidence="1">CL356</strain>
    </source>
</reference>
<feature type="non-terminal residue" evidence="1">
    <location>
        <position position="159"/>
    </location>
</feature>
<comment type="caution">
    <text evidence="1">The sequence shown here is derived from an EMBL/GenBank/DDBJ whole genome shotgun (WGS) entry which is preliminary data.</text>
</comment>
<accession>A0ACA9PAD8</accession>
<organism evidence="1 2">
    <name type="scientific">Acaulospora colombiana</name>
    <dbReference type="NCBI Taxonomy" id="27376"/>
    <lineage>
        <taxon>Eukaryota</taxon>
        <taxon>Fungi</taxon>
        <taxon>Fungi incertae sedis</taxon>
        <taxon>Mucoromycota</taxon>
        <taxon>Glomeromycotina</taxon>
        <taxon>Glomeromycetes</taxon>
        <taxon>Diversisporales</taxon>
        <taxon>Acaulosporaceae</taxon>
        <taxon>Acaulospora</taxon>
    </lineage>
</organism>
<name>A0ACA9PAD8_9GLOM</name>
<proteinExistence type="predicted"/>
<gene>
    <name evidence="1" type="ORF">ACOLOM_LOCUS10228</name>
</gene>